<comment type="caution">
    <text evidence="1">The sequence shown here is derived from an EMBL/GenBank/DDBJ whole genome shotgun (WGS) entry which is preliminary data.</text>
</comment>
<evidence type="ECO:0000313" key="1">
    <source>
        <dbReference type="EMBL" id="NEY72472.1"/>
    </source>
</evidence>
<evidence type="ECO:0000313" key="2">
    <source>
        <dbReference type="Proteomes" id="UP000481043"/>
    </source>
</evidence>
<sequence>MRGFIKYKSIYIRFWVGKTVYLINSKEGFKKYRKIVEP</sequence>
<gene>
    <name evidence="1" type="ORF">G4D63_12115</name>
</gene>
<protein>
    <submittedName>
        <fullName evidence="1">DUF3977 family protein</fullName>
    </submittedName>
</protein>
<proteinExistence type="predicted"/>
<organism evidence="1 2">
    <name type="scientific">Bacillus mesophilus</name>
    <dbReference type="NCBI Taxonomy" id="1808955"/>
    <lineage>
        <taxon>Bacteria</taxon>
        <taxon>Bacillati</taxon>
        <taxon>Bacillota</taxon>
        <taxon>Bacilli</taxon>
        <taxon>Bacillales</taxon>
        <taxon>Bacillaceae</taxon>
        <taxon>Bacillus</taxon>
    </lineage>
</organism>
<dbReference type="AlphaFoldDB" id="A0A6M0Q7Y3"/>
<reference evidence="1 2" key="1">
    <citation type="submission" date="2020-02" db="EMBL/GenBank/DDBJ databases">
        <title>Bacillus aquiflavi sp. nov., isolated from yellow water of strong flavor Chinese baijiu in Yibin region of China.</title>
        <authorList>
            <person name="Xie J."/>
        </authorList>
    </citation>
    <scope>NUCLEOTIDE SEQUENCE [LARGE SCALE GENOMIC DNA]</scope>
    <source>
        <strain evidence="1 2">SA4</strain>
    </source>
</reference>
<dbReference type="Pfam" id="PF13122">
    <property type="entry name" value="DUF3977"/>
    <property type="match status" value="1"/>
</dbReference>
<dbReference type="EMBL" id="JAAIWM010000004">
    <property type="protein sequence ID" value="NEY72472.1"/>
    <property type="molecule type" value="Genomic_DNA"/>
</dbReference>
<name>A0A6M0Q7Y3_9BACI</name>
<dbReference type="InterPro" id="IPR025009">
    <property type="entry name" value="DUF3977"/>
</dbReference>
<dbReference type="Proteomes" id="UP000481043">
    <property type="component" value="Unassembled WGS sequence"/>
</dbReference>
<accession>A0A6M0Q7Y3</accession>
<keyword evidence="2" id="KW-1185">Reference proteome</keyword>
<dbReference type="RefSeq" id="WP_163180269.1">
    <property type="nucleotide sequence ID" value="NZ_JAFBEW010000004.1"/>
</dbReference>